<keyword evidence="5" id="KW-1185">Reference proteome</keyword>
<dbReference type="Proteomes" id="UP000662857">
    <property type="component" value="Chromosome"/>
</dbReference>
<evidence type="ECO:0000313" key="4">
    <source>
        <dbReference type="EMBL" id="QSB13661.1"/>
    </source>
</evidence>
<evidence type="ECO:0000256" key="2">
    <source>
        <dbReference type="SAM" id="SignalP"/>
    </source>
</evidence>
<protein>
    <submittedName>
        <fullName evidence="4">DUF4397 domain-containing protein</fullName>
    </submittedName>
</protein>
<name>A0A895Y8J1_9ACTN</name>
<feature type="domain" description="DUF4397" evidence="3">
    <location>
        <begin position="41"/>
        <end position="155"/>
    </location>
</feature>
<feature type="signal peptide" evidence="2">
    <location>
        <begin position="1"/>
        <end position="32"/>
    </location>
</feature>
<dbReference type="KEGG" id="nhy:JQS43_19085"/>
<evidence type="ECO:0000256" key="1">
    <source>
        <dbReference type="SAM" id="MobiDB-lite"/>
    </source>
</evidence>
<dbReference type="RefSeq" id="WP_239675760.1">
    <property type="nucleotide sequence ID" value="NZ_CP070499.1"/>
</dbReference>
<evidence type="ECO:0000259" key="3">
    <source>
        <dbReference type="Pfam" id="PF14344"/>
    </source>
</evidence>
<proteinExistence type="predicted"/>
<dbReference type="Pfam" id="PF14344">
    <property type="entry name" value="DUF4397"/>
    <property type="match status" value="1"/>
</dbReference>
<feature type="region of interest" description="Disordered" evidence="1">
    <location>
        <begin position="234"/>
        <end position="255"/>
    </location>
</feature>
<sequence length="255" mass="26471">MRFNAHQWWRNGAVVAAAAALAVTGAAGSVSAQEDQQNDESQVYVVHGIPEQDVDVYVDQELTVESFAPGDITGPLELAGGTYTIALTEPGGSVDDPLISSDVDVPSGENVSLAAHLSEDGEPTLTAFVNDLDELPSDQARLTVRHVAAAPAVNVLLNGEEAFTDLTNPNEDTQDVPAETASVEVVLANGSDPEDTQDPVLGPTDLTLTEGTLNVAYAIGSADDDTLELVVQVIEDPEGGMPSPSPTPTPNDSGE</sequence>
<keyword evidence="2" id="KW-0732">Signal</keyword>
<accession>A0A895Y8J1</accession>
<organism evidence="4 5">
    <name type="scientific">Natronosporangium hydrolyticum</name>
    <dbReference type="NCBI Taxonomy" id="2811111"/>
    <lineage>
        <taxon>Bacteria</taxon>
        <taxon>Bacillati</taxon>
        <taxon>Actinomycetota</taxon>
        <taxon>Actinomycetes</taxon>
        <taxon>Micromonosporales</taxon>
        <taxon>Micromonosporaceae</taxon>
        <taxon>Natronosporangium</taxon>
    </lineage>
</organism>
<dbReference type="AlphaFoldDB" id="A0A895Y8J1"/>
<feature type="chain" id="PRO_5034821084" evidence="2">
    <location>
        <begin position="33"/>
        <end position="255"/>
    </location>
</feature>
<dbReference type="InterPro" id="IPR025510">
    <property type="entry name" value="DUF4397"/>
</dbReference>
<reference evidence="4" key="1">
    <citation type="submission" date="2021-02" db="EMBL/GenBank/DDBJ databases">
        <title>Natrosporangium hydrolyticum gen. nov., sp. nov, a haloalkaliphilic actinobacterium from a soda solonchak soil.</title>
        <authorList>
            <person name="Sorokin D.Y."/>
            <person name="Khijniak T.V."/>
            <person name="Zakharycheva A.P."/>
            <person name="Boueva O.V."/>
            <person name="Ariskina E.V."/>
            <person name="Hahnke R.L."/>
            <person name="Bunk B."/>
            <person name="Sproer C."/>
            <person name="Schumann P."/>
            <person name="Evtushenko L.I."/>
            <person name="Kublanov I.V."/>
        </authorList>
    </citation>
    <scope>NUCLEOTIDE SEQUENCE</scope>
    <source>
        <strain evidence="4">DSM 106523</strain>
    </source>
</reference>
<gene>
    <name evidence="4" type="ORF">JQS43_19085</name>
</gene>
<evidence type="ECO:0000313" key="5">
    <source>
        <dbReference type="Proteomes" id="UP000662857"/>
    </source>
</evidence>
<dbReference type="EMBL" id="CP070499">
    <property type="protein sequence ID" value="QSB13661.1"/>
    <property type="molecule type" value="Genomic_DNA"/>
</dbReference>